<feature type="region of interest" description="Disordered" evidence="1">
    <location>
        <begin position="1"/>
        <end position="28"/>
    </location>
</feature>
<evidence type="ECO:0000256" key="1">
    <source>
        <dbReference type="SAM" id="MobiDB-lite"/>
    </source>
</evidence>
<feature type="compositionally biased region" description="Basic and acidic residues" evidence="1">
    <location>
        <begin position="75"/>
        <end position="88"/>
    </location>
</feature>
<dbReference type="AlphaFoldDB" id="A0A084WGC3"/>
<reference evidence="3" key="2">
    <citation type="submission" date="2020-05" db="UniProtKB">
        <authorList>
            <consortium name="EnsemblMetazoa"/>
        </authorList>
    </citation>
    <scope>IDENTIFICATION</scope>
</reference>
<gene>
    <name evidence="2" type="ORF">ZHAS_00017379</name>
</gene>
<sequence length="165" mass="18460">MIPVMIASPSRQLHHHQQQQQRRQGGSDLHNALAQPALADCPRLNNAAVELRSSGTNVQCKQCSTGVFHRNSSPRWKERKGGQTRGEKATIGNRPSVWRSTCTRGPETDLHGRELPELEHHYAYDYQMKLSYASCEEEEAEWKEGCQGDVECPVGRQGPGQGREG</sequence>
<feature type="region of interest" description="Disordered" evidence="1">
    <location>
        <begin position="71"/>
        <end position="90"/>
    </location>
</feature>
<evidence type="ECO:0000313" key="4">
    <source>
        <dbReference type="Proteomes" id="UP000030765"/>
    </source>
</evidence>
<reference evidence="2 4" key="1">
    <citation type="journal article" date="2014" name="BMC Genomics">
        <title>Genome sequence of Anopheles sinensis provides insight into genetics basis of mosquito competence for malaria parasites.</title>
        <authorList>
            <person name="Zhou D."/>
            <person name="Zhang D."/>
            <person name="Ding G."/>
            <person name="Shi L."/>
            <person name="Hou Q."/>
            <person name="Ye Y."/>
            <person name="Xu Y."/>
            <person name="Zhou H."/>
            <person name="Xiong C."/>
            <person name="Li S."/>
            <person name="Yu J."/>
            <person name="Hong S."/>
            <person name="Yu X."/>
            <person name="Zou P."/>
            <person name="Chen C."/>
            <person name="Chang X."/>
            <person name="Wang W."/>
            <person name="Lv Y."/>
            <person name="Sun Y."/>
            <person name="Ma L."/>
            <person name="Shen B."/>
            <person name="Zhu C."/>
        </authorList>
    </citation>
    <scope>NUCLEOTIDE SEQUENCE [LARGE SCALE GENOMIC DNA]</scope>
</reference>
<dbReference type="EnsemblMetazoa" id="ASIC017379-RA">
    <property type="protein sequence ID" value="ASIC017379-PA"/>
    <property type="gene ID" value="ASIC017379"/>
</dbReference>
<organism evidence="2">
    <name type="scientific">Anopheles sinensis</name>
    <name type="common">Mosquito</name>
    <dbReference type="NCBI Taxonomy" id="74873"/>
    <lineage>
        <taxon>Eukaryota</taxon>
        <taxon>Metazoa</taxon>
        <taxon>Ecdysozoa</taxon>
        <taxon>Arthropoda</taxon>
        <taxon>Hexapoda</taxon>
        <taxon>Insecta</taxon>
        <taxon>Pterygota</taxon>
        <taxon>Neoptera</taxon>
        <taxon>Endopterygota</taxon>
        <taxon>Diptera</taxon>
        <taxon>Nematocera</taxon>
        <taxon>Culicoidea</taxon>
        <taxon>Culicidae</taxon>
        <taxon>Anophelinae</taxon>
        <taxon>Anopheles</taxon>
    </lineage>
</organism>
<dbReference type="Proteomes" id="UP000030765">
    <property type="component" value="Unassembled WGS sequence"/>
</dbReference>
<dbReference type="EMBL" id="ATLV01023521">
    <property type="status" value="NOT_ANNOTATED_CDS"/>
    <property type="molecule type" value="Genomic_DNA"/>
</dbReference>
<dbReference type="VEuPathDB" id="VectorBase:ASIC017379"/>
<protein>
    <submittedName>
        <fullName evidence="2 3">Uncharacterized protein</fullName>
    </submittedName>
</protein>
<evidence type="ECO:0000313" key="3">
    <source>
        <dbReference type="EnsemblMetazoa" id="ASIC017379-PA"/>
    </source>
</evidence>
<accession>A0A084WGC3</accession>
<keyword evidence="4" id="KW-1185">Reference proteome</keyword>
<name>A0A084WGC3_ANOSI</name>
<evidence type="ECO:0000313" key="2">
    <source>
        <dbReference type="EMBL" id="KFB49267.1"/>
    </source>
</evidence>
<proteinExistence type="predicted"/>
<dbReference type="EMBL" id="KE525344">
    <property type="protein sequence ID" value="KFB49267.1"/>
    <property type="molecule type" value="Genomic_DNA"/>
</dbReference>